<dbReference type="OrthoDB" id="3225333at2"/>
<sequence length="416" mass="41276">MFSLSRRRSLVAGAALALAGTIAVTPHASAAPAAHFTHGGSAYGSTAKLGSVVNSGTTSLVTMCVTDKSTRDNNAAAVNLGAAGKIGAVTTSIKGSEDSPQTVTTTKTGAVNLLGGIIRADAITTKATVTSTSSGFKTSGTTKIADLKIAGVPISVTPAKNTKISLPAGLGAVTLNRQASYINSAGRAQMIVDALVINVNKSSLLGLPSGAIVVGHSNALLNNPVHTRPYGNAYGSEVQLVGGVVKSGRTAATNLPCGGTTGRTLSNDTAAVSVPGILKVGAVGTTGLSTDSSTATAAKTSSTTGAVSVLDGAIKLDAITAKASATQKPGQPVVKSIAGTKLVGLTINGKPIKVTTKENTKIDVAGIGTLWLNKTTRSSTGISVYAVQLELLKAQSGMKAGAKISIGYARAGVTAK</sequence>
<keyword evidence="3" id="KW-1185">Reference proteome</keyword>
<feature type="chain" id="PRO_5009258937" evidence="1">
    <location>
        <begin position="31"/>
        <end position="416"/>
    </location>
</feature>
<accession>A0A1H1RJV1</accession>
<gene>
    <name evidence="2" type="ORF">SAMN04489812_1677</name>
</gene>
<name>A0A1H1RJV1_9ACTN</name>
<dbReference type="InterPro" id="IPR006311">
    <property type="entry name" value="TAT_signal"/>
</dbReference>
<dbReference type="RefSeq" id="WP_091522847.1">
    <property type="nucleotide sequence ID" value="NZ_LT629772.1"/>
</dbReference>
<dbReference type="PROSITE" id="PS51318">
    <property type="entry name" value="TAT"/>
    <property type="match status" value="1"/>
</dbReference>
<organism evidence="2 3">
    <name type="scientific">Microlunatus soli</name>
    <dbReference type="NCBI Taxonomy" id="630515"/>
    <lineage>
        <taxon>Bacteria</taxon>
        <taxon>Bacillati</taxon>
        <taxon>Actinomycetota</taxon>
        <taxon>Actinomycetes</taxon>
        <taxon>Propionibacteriales</taxon>
        <taxon>Propionibacteriaceae</taxon>
        <taxon>Microlunatus</taxon>
    </lineage>
</organism>
<evidence type="ECO:0000313" key="3">
    <source>
        <dbReference type="Proteomes" id="UP000199103"/>
    </source>
</evidence>
<dbReference type="NCBIfam" id="NF040603">
    <property type="entry name" value="choice_anch_P"/>
    <property type="match status" value="2"/>
</dbReference>
<protein>
    <submittedName>
        <fullName evidence="2">Uncharacterized protein</fullName>
    </submittedName>
</protein>
<reference evidence="2 3" key="1">
    <citation type="submission" date="2016-10" db="EMBL/GenBank/DDBJ databases">
        <authorList>
            <person name="de Groot N.N."/>
        </authorList>
    </citation>
    <scope>NUCLEOTIDE SEQUENCE [LARGE SCALE GENOMIC DNA]</scope>
    <source>
        <strain evidence="2 3">DSM 21800</strain>
    </source>
</reference>
<feature type="signal peptide" evidence="1">
    <location>
        <begin position="1"/>
        <end position="30"/>
    </location>
</feature>
<dbReference type="Proteomes" id="UP000199103">
    <property type="component" value="Chromosome I"/>
</dbReference>
<proteinExistence type="predicted"/>
<dbReference type="EMBL" id="LT629772">
    <property type="protein sequence ID" value="SDS36067.1"/>
    <property type="molecule type" value="Genomic_DNA"/>
</dbReference>
<evidence type="ECO:0000313" key="2">
    <source>
        <dbReference type="EMBL" id="SDS36067.1"/>
    </source>
</evidence>
<dbReference type="AlphaFoldDB" id="A0A1H1RJV1"/>
<keyword evidence="1" id="KW-0732">Signal</keyword>
<evidence type="ECO:0000256" key="1">
    <source>
        <dbReference type="SAM" id="SignalP"/>
    </source>
</evidence>